<keyword evidence="2" id="KW-1185">Reference proteome</keyword>
<dbReference type="EMBL" id="SJPM01000001">
    <property type="protein sequence ID" value="TWU03423.1"/>
    <property type="molecule type" value="Genomic_DNA"/>
</dbReference>
<sequence>MNDHDGTRVLRIEPLEKRSLLAGNLFGGDDLRINLFGHDTRGDDQSRILDSDRSQQVAANIPNNRQPTRIVADATTIPPRQDSPARPPLFVVVEAAPLSATTVPDVEQRRSQAPADAVIDTAIAAFTTDEVTEAADGIVEDDLLLREERQESHSAPIATSGTLTDLRSGISRIQVAPIERDGGLIELSPLEFDLSEDGSRDKSEPWQIGADILPKIRSALEQTTDLHGQVVDAAIASWFGGNAGSGGMIAVDQFNLPQSVFDTAIEWIDVALKSDLKLHRSLGMIAGGSMPPISDVTLDAIMASLAEIADSQTQPISSIHRFEVPTVAYPAIAILTTVAIAARRKRYEGKGEGIGDLPVRV</sequence>
<name>A0A5C6ATR4_9BACT</name>
<reference evidence="1 2" key="1">
    <citation type="submission" date="2019-02" db="EMBL/GenBank/DDBJ databases">
        <title>Deep-cultivation of Planctomycetes and their phenomic and genomic characterization uncovers novel biology.</title>
        <authorList>
            <person name="Wiegand S."/>
            <person name="Jogler M."/>
            <person name="Boedeker C."/>
            <person name="Pinto D."/>
            <person name="Vollmers J."/>
            <person name="Rivas-Marin E."/>
            <person name="Kohn T."/>
            <person name="Peeters S.H."/>
            <person name="Heuer A."/>
            <person name="Rast P."/>
            <person name="Oberbeckmann S."/>
            <person name="Bunk B."/>
            <person name="Jeske O."/>
            <person name="Meyerdierks A."/>
            <person name="Storesund J.E."/>
            <person name="Kallscheuer N."/>
            <person name="Luecker S."/>
            <person name="Lage O.M."/>
            <person name="Pohl T."/>
            <person name="Merkel B.J."/>
            <person name="Hornburger P."/>
            <person name="Mueller R.-W."/>
            <person name="Bruemmer F."/>
            <person name="Labrenz M."/>
            <person name="Spormann A.M."/>
            <person name="Op Den Camp H."/>
            <person name="Overmann J."/>
            <person name="Amann R."/>
            <person name="Jetten M.S.M."/>
            <person name="Mascher T."/>
            <person name="Medema M.H."/>
            <person name="Devos D.P."/>
            <person name="Kaster A.-K."/>
            <person name="Ovreas L."/>
            <person name="Rohde M."/>
            <person name="Galperin M.Y."/>
            <person name="Jogler C."/>
        </authorList>
    </citation>
    <scope>NUCLEOTIDE SEQUENCE [LARGE SCALE GENOMIC DNA]</scope>
    <source>
        <strain evidence="1 2">Pla100</strain>
    </source>
</reference>
<organism evidence="1 2">
    <name type="scientific">Neorhodopirellula pilleata</name>
    <dbReference type="NCBI Taxonomy" id="2714738"/>
    <lineage>
        <taxon>Bacteria</taxon>
        <taxon>Pseudomonadati</taxon>
        <taxon>Planctomycetota</taxon>
        <taxon>Planctomycetia</taxon>
        <taxon>Pirellulales</taxon>
        <taxon>Pirellulaceae</taxon>
        <taxon>Neorhodopirellula</taxon>
    </lineage>
</organism>
<dbReference type="AlphaFoldDB" id="A0A5C6ATR4"/>
<dbReference type="OrthoDB" id="292345at2"/>
<dbReference type="RefSeq" id="WP_146575947.1">
    <property type="nucleotide sequence ID" value="NZ_SJPM01000001.1"/>
</dbReference>
<accession>A0A5C6ATR4</accession>
<comment type="caution">
    <text evidence="1">The sequence shown here is derived from an EMBL/GenBank/DDBJ whole genome shotgun (WGS) entry which is preliminary data.</text>
</comment>
<proteinExistence type="predicted"/>
<protein>
    <submittedName>
        <fullName evidence="1">Uncharacterized protein</fullName>
    </submittedName>
</protein>
<dbReference type="Proteomes" id="UP000316213">
    <property type="component" value="Unassembled WGS sequence"/>
</dbReference>
<evidence type="ECO:0000313" key="2">
    <source>
        <dbReference type="Proteomes" id="UP000316213"/>
    </source>
</evidence>
<evidence type="ECO:0000313" key="1">
    <source>
        <dbReference type="EMBL" id="TWU03423.1"/>
    </source>
</evidence>
<gene>
    <name evidence="1" type="ORF">Pla100_03440</name>
</gene>